<feature type="transmembrane region" description="Helical" evidence="7">
    <location>
        <begin position="429"/>
        <end position="452"/>
    </location>
</feature>
<dbReference type="AlphaFoldDB" id="A0A414S3R4"/>
<evidence type="ECO:0000259" key="9">
    <source>
        <dbReference type="Pfam" id="PF12704"/>
    </source>
</evidence>
<feature type="transmembrane region" description="Helical" evidence="7">
    <location>
        <begin position="275"/>
        <end position="297"/>
    </location>
</feature>
<feature type="transmembrane region" description="Helical" evidence="7">
    <location>
        <begin position="729"/>
        <end position="757"/>
    </location>
</feature>
<dbReference type="InterPro" id="IPR050250">
    <property type="entry name" value="Macrolide_Exporter_MacB"/>
</dbReference>
<evidence type="ECO:0000256" key="4">
    <source>
        <dbReference type="ARBA" id="ARBA00022989"/>
    </source>
</evidence>
<evidence type="ECO:0000313" key="10">
    <source>
        <dbReference type="EMBL" id="RHG09943.1"/>
    </source>
</evidence>
<dbReference type="Pfam" id="PF02687">
    <property type="entry name" value="FtsX"/>
    <property type="match status" value="2"/>
</dbReference>
<comment type="subcellular location">
    <subcellularLocation>
        <location evidence="1">Cell membrane</location>
        <topology evidence="1">Multi-pass membrane protein</topology>
    </subcellularLocation>
</comment>
<dbReference type="PANTHER" id="PTHR30572:SF4">
    <property type="entry name" value="ABC TRANSPORTER PERMEASE YTRF"/>
    <property type="match status" value="1"/>
</dbReference>
<dbReference type="EMBL" id="QRHW01000005">
    <property type="protein sequence ID" value="RHG09943.1"/>
    <property type="molecule type" value="Genomic_DNA"/>
</dbReference>
<dbReference type="PANTHER" id="PTHR30572">
    <property type="entry name" value="MEMBRANE COMPONENT OF TRANSPORTER-RELATED"/>
    <property type="match status" value="1"/>
</dbReference>
<evidence type="ECO:0000256" key="5">
    <source>
        <dbReference type="ARBA" id="ARBA00023136"/>
    </source>
</evidence>
<feature type="transmembrane region" description="Helical" evidence="7">
    <location>
        <begin position="49"/>
        <end position="71"/>
    </location>
</feature>
<feature type="domain" description="ABC3 transporter permease C-terminal" evidence="8">
    <location>
        <begin position="686"/>
        <end position="798"/>
    </location>
</feature>
<dbReference type="GO" id="GO:0005886">
    <property type="term" value="C:plasma membrane"/>
    <property type="evidence" value="ECO:0007669"/>
    <property type="project" value="UniProtKB-SubCell"/>
</dbReference>
<evidence type="ECO:0000256" key="3">
    <source>
        <dbReference type="ARBA" id="ARBA00022692"/>
    </source>
</evidence>
<protein>
    <submittedName>
        <fullName evidence="10">ABC transporter permease</fullName>
    </submittedName>
</protein>
<feature type="domain" description="ABC3 transporter permease C-terminal" evidence="8">
    <location>
        <begin position="276"/>
        <end position="386"/>
    </location>
</feature>
<evidence type="ECO:0000256" key="2">
    <source>
        <dbReference type="ARBA" id="ARBA00022475"/>
    </source>
</evidence>
<feature type="transmembrane region" description="Helical" evidence="7">
    <location>
        <begin position="327"/>
        <end position="347"/>
    </location>
</feature>
<dbReference type="InterPro" id="IPR003838">
    <property type="entry name" value="ABC3_permease_C"/>
</dbReference>
<comment type="caution">
    <text evidence="10">The sequence shown here is derived from an EMBL/GenBank/DDBJ whole genome shotgun (WGS) entry which is preliminary data.</text>
</comment>
<keyword evidence="3 7" id="KW-0812">Transmembrane</keyword>
<feature type="transmembrane region" description="Helical" evidence="7">
    <location>
        <begin position="777"/>
        <end position="796"/>
    </location>
</feature>
<dbReference type="GO" id="GO:0022857">
    <property type="term" value="F:transmembrane transporter activity"/>
    <property type="evidence" value="ECO:0007669"/>
    <property type="project" value="TreeGrafter"/>
</dbReference>
<evidence type="ECO:0000256" key="7">
    <source>
        <dbReference type="SAM" id="Phobius"/>
    </source>
</evidence>
<feature type="transmembrane region" description="Helical" evidence="7">
    <location>
        <begin position="353"/>
        <end position="372"/>
    </location>
</feature>
<keyword evidence="4 7" id="KW-1133">Transmembrane helix</keyword>
<reference evidence="10 11" key="1">
    <citation type="submission" date="2018-08" db="EMBL/GenBank/DDBJ databases">
        <title>A genome reference for cultivated species of the human gut microbiota.</title>
        <authorList>
            <person name="Zou Y."/>
            <person name="Xue W."/>
            <person name="Luo G."/>
        </authorList>
    </citation>
    <scope>NUCLEOTIDE SEQUENCE [LARGE SCALE GENOMIC DNA]</scope>
    <source>
        <strain evidence="10 11">AM23-13</strain>
    </source>
</reference>
<keyword evidence="2" id="KW-1003">Cell membrane</keyword>
<keyword evidence="5 7" id="KW-0472">Membrane</keyword>
<sequence length="811" mass="92080">MDLVFIFSRLFKWFCISIEEVSHLNVKNKKIEKSMLRIIARKNTFDNKLTFGAIVLTIIIAISLITGLFLIQIGNRTAEQKVLSQMQQVSIANLTTSKIEELQKNKLIEELVPYKSGFEILIDNKKIQAVYMPNNTEVIHTYRILKGNAPIDKNEVVINENLLQLLNKEIGDELEVSNNDGIFEKFIITGICENVSSTGSFFYVSQRYAEEGKLFTEIPYMALIRINNAEIMNIVEFENTIYDMADKYDIDRKEIYFNSKFLGSLGDESSFGMTFIYSFFIFGVSIIVIYSIFYLSVSNRVVQIGNLRLIGMTKKQVKSLIRMEGDICSLLGISIGVVVGLCFAIFIEPNGVNIVNISIVCTIIMIIGYLVVRISILTPSRIASSITPIENVKFLSFQDGKSFSSKSYSHLTAFTLAKKNIYRERKKKFLILVSLVISGVLFVVGVTFLNSWSEEEFARQGNLEQGEFYIGINHNTLINGKPYGISEYQIKTPFSDELIKNIADIPNVKNILIEKRTAGIIEYAGEDMEIPIIPITEENKAEVLDSLDDQWTYEELVEKNGMIILGTDVQKDVYHNCPIKGENLTFRWFDGQEHSDNIIIAGTSEKSFNEGFYLTPETIKKFWGDMDITASIILSVSDYKMNGDAVTQKLEKILLNHPDLVMQTLKETLKENADIIEKTRMQILGVSFFIIIFSWLNLICISMSSIATRRREFAMLEAIGMTKKQLKKMIMYENILLIILSIAVTLILGNGLGYVLVEALSKNGLSYFVYQLPCPHIIIYILLVLCVTICMVNAILKLQRKVSLVERIKID</sequence>
<name>A0A414S3R4_9FIRM</name>
<comment type="similarity">
    <text evidence="6">Belongs to the ABC-4 integral membrane protein family.</text>
</comment>
<feature type="transmembrane region" description="Helical" evidence="7">
    <location>
        <begin position="683"/>
        <end position="708"/>
    </location>
</feature>
<dbReference type="Proteomes" id="UP000284112">
    <property type="component" value="Unassembled WGS sequence"/>
</dbReference>
<dbReference type="Pfam" id="PF12704">
    <property type="entry name" value="MacB_PCD"/>
    <property type="match status" value="1"/>
</dbReference>
<evidence type="ECO:0000256" key="1">
    <source>
        <dbReference type="ARBA" id="ARBA00004651"/>
    </source>
</evidence>
<evidence type="ECO:0000259" key="8">
    <source>
        <dbReference type="Pfam" id="PF02687"/>
    </source>
</evidence>
<feature type="domain" description="MacB-like periplasmic core" evidence="9">
    <location>
        <begin position="54"/>
        <end position="209"/>
    </location>
</feature>
<dbReference type="InterPro" id="IPR025857">
    <property type="entry name" value="MacB_PCD"/>
</dbReference>
<proteinExistence type="inferred from homology"/>
<evidence type="ECO:0000256" key="6">
    <source>
        <dbReference type="ARBA" id="ARBA00038076"/>
    </source>
</evidence>
<organism evidence="10 11">
    <name type="scientific">Dorea longicatena</name>
    <dbReference type="NCBI Taxonomy" id="88431"/>
    <lineage>
        <taxon>Bacteria</taxon>
        <taxon>Bacillati</taxon>
        <taxon>Bacillota</taxon>
        <taxon>Clostridia</taxon>
        <taxon>Lachnospirales</taxon>
        <taxon>Lachnospiraceae</taxon>
        <taxon>Dorea</taxon>
    </lineage>
</organism>
<accession>A0A414S3R4</accession>
<gene>
    <name evidence="10" type="ORF">DW641_05000</name>
</gene>
<evidence type="ECO:0000313" key="11">
    <source>
        <dbReference type="Proteomes" id="UP000284112"/>
    </source>
</evidence>